<proteinExistence type="predicted"/>
<dbReference type="EMBL" id="CP036261">
    <property type="protein sequence ID" value="QDS90889.1"/>
    <property type="molecule type" value="Genomic_DNA"/>
</dbReference>
<dbReference type="SUPFAM" id="SSF51658">
    <property type="entry name" value="Xylose isomerase-like"/>
    <property type="match status" value="1"/>
</dbReference>
<dbReference type="Proteomes" id="UP000319557">
    <property type="component" value="Chromosome"/>
</dbReference>
<gene>
    <name evidence="2" type="ORF">EC9_51070</name>
</gene>
<feature type="domain" description="Xylose isomerase-like TIM barrel" evidence="1">
    <location>
        <begin position="2"/>
        <end position="236"/>
    </location>
</feature>
<accession>A0A517M7N1</accession>
<dbReference type="GO" id="GO:0016853">
    <property type="term" value="F:isomerase activity"/>
    <property type="evidence" value="ECO:0007669"/>
    <property type="project" value="UniProtKB-KW"/>
</dbReference>
<dbReference type="InterPro" id="IPR050312">
    <property type="entry name" value="IolE/XylAMocC-like"/>
</dbReference>
<dbReference type="InterPro" id="IPR036237">
    <property type="entry name" value="Xyl_isomerase-like_sf"/>
</dbReference>
<dbReference type="PANTHER" id="PTHR12110">
    <property type="entry name" value="HYDROXYPYRUVATE ISOMERASE"/>
    <property type="match status" value="1"/>
</dbReference>
<dbReference type="PANTHER" id="PTHR12110:SF41">
    <property type="entry name" value="INOSOSE DEHYDRATASE"/>
    <property type="match status" value="1"/>
</dbReference>
<evidence type="ECO:0000313" key="3">
    <source>
        <dbReference type="Proteomes" id="UP000319557"/>
    </source>
</evidence>
<dbReference type="Pfam" id="PF01261">
    <property type="entry name" value="AP_endonuc_2"/>
    <property type="match status" value="1"/>
</dbReference>
<dbReference type="InterPro" id="IPR013022">
    <property type="entry name" value="Xyl_isomerase-like_TIM-brl"/>
</dbReference>
<reference evidence="2 3" key="1">
    <citation type="submission" date="2019-02" db="EMBL/GenBank/DDBJ databases">
        <title>Deep-cultivation of Planctomycetes and their phenomic and genomic characterization uncovers novel biology.</title>
        <authorList>
            <person name="Wiegand S."/>
            <person name="Jogler M."/>
            <person name="Boedeker C."/>
            <person name="Pinto D."/>
            <person name="Vollmers J."/>
            <person name="Rivas-Marin E."/>
            <person name="Kohn T."/>
            <person name="Peeters S.H."/>
            <person name="Heuer A."/>
            <person name="Rast P."/>
            <person name="Oberbeckmann S."/>
            <person name="Bunk B."/>
            <person name="Jeske O."/>
            <person name="Meyerdierks A."/>
            <person name="Storesund J.E."/>
            <person name="Kallscheuer N."/>
            <person name="Luecker S."/>
            <person name="Lage O.M."/>
            <person name="Pohl T."/>
            <person name="Merkel B.J."/>
            <person name="Hornburger P."/>
            <person name="Mueller R.-W."/>
            <person name="Bruemmer F."/>
            <person name="Labrenz M."/>
            <person name="Spormann A.M."/>
            <person name="Op den Camp H."/>
            <person name="Overmann J."/>
            <person name="Amann R."/>
            <person name="Jetten M.S.M."/>
            <person name="Mascher T."/>
            <person name="Medema M.H."/>
            <person name="Devos D.P."/>
            <person name="Kaster A.-K."/>
            <person name="Ovreas L."/>
            <person name="Rohde M."/>
            <person name="Galperin M.Y."/>
            <person name="Jogler C."/>
        </authorList>
    </citation>
    <scope>NUCLEOTIDE SEQUENCE [LARGE SCALE GENOMIC DNA]</scope>
    <source>
        <strain evidence="2 3">EC9</strain>
    </source>
</reference>
<sequence>MAAKMGAGAVEIDARTELRPAELTDTGVRQFRKMLDDLNLRISSIRFQTRRGYDVADDLDRRVEATKQTLRMAFRLGTDVVVNQIGQVPSDPESAAWDQLRTVLDDINRYGAHIGAFLTPETGTEEGADLLRLLDANEESFTPVAFNPGNLIINRFSAGEALRVLGDRVRLICARDGVQDLAAGRGIEVPLGQGLADFHDILGYMENYHYQGWVVVQRSGAADPIAEIADAVGYLANM</sequence>
<keyword evidence="2" id="KW-0413">Isomerase</keyword>
<evidence type="ECO:0000313" key="2">
    <source>
        <dbReference type="EMBL" id="QDS90889.1"/>
    </source>
</evidence>
<dbReference type="AlphaFoldDB" id="A0A517M7N1"/>
<keyword evidence="3" id="KW-1185">Reference proteome</keyword>
<dbReference type="Gene3D" id="3.20.20.150">
    <property type="entry name" value="Divalent-metal-dependent TIM barrel enzymes"/>
    <property type="match status" value="1"/>
</dbReference>
<protein>
    <submittedName>
        <fullName evidence="2">Xylose isomerase-like TIM barrel</fullName>
    </submittedName>
</protein>
<dbReference type="OrthoDB" id="259584at2"/>
<evidence type="ECO:0000259" key="1">
    <source>
        <dbReference type="Pfam" id="PF01261"/>
    </source>
</evidence>
<name>A0A517M7N1_9BACT</name>
<organism evidence="2 3">
    <name type="scientific">Rosistilla ulvae</name>
    <dbReference type="NCBI Taxonomy" id="1930277"/>
    <lineage>
        <taxon>Bacteria</taxon>
        <taxon>Pseudomonadati</taxon>
        <taxon>Planctomycetota</taxon>
        <taxon>Planctomycetia</taxon>
        <taxon>Pirellulales</taxon>
        <taxon>Pirellulaceae</taxon>
        <taxon>Rosistilla</taxon>
    </lineage>
</organism>
<dbReference type="KEGG" id="ruv:EC9_51070"/>